<evidence type="ECO:0000313" key="2">
    <source>
        <dbReference type="Proteomes" id="UP000187203"/>
    </source>
</evidence>
<name>A0A1R3L4U8_9ROSI</name>
<dbReference type="EMBL" id="AWUE01000142">
    <property type="protein sequence ID" value="OMP14354.1"/>
    <property type="molecule type" value="Genomic_DNA"/>
</dbReference>
<protein>
    <submittedName>
        <fullName evidence="1">Uncharacterized protein</fullName>
    </submittedName>
</protein>
<sequence length="60" mass="6637">MGLLPQVPLRSVSMATSDGVVERAEDVRILEYYCRIIAMANSIVVIAIAMEDYVRALLLP</sequence>
<organism evidence="1 2">
    <name type="scientific">Corchorus olitorius</name>
    <dbReference type="NCBI Taxonomy" id="93759"/>
    <lineage>
        <taxon>Eukaryota</taxon>
        <taxon>Viridiplantae</taxon>
        <taxon>Streptophyta</taxon>
        <taxon>Embryophyta</taxon>
        <taxon>Tracheophyta</taxon>
        <taxon>Spermatophyta</taxon>
        <taxon>Magnoliopsida</taxon>
        <taxon>eudicotyledons</taxon>
        <taxon>Gunneridae</taxon>
        <taxon>Pentapetalae</taxon>
        <taxon>rosids</taxon>
        <taxon>malvids</taxon>
        <taxon>Malvales</taxon>
        <taxon>Malvaceae</taxon>
        <taxon>Grewioideae</taxon>
        <taxon>Apeibeae</taxon>
        <taxon>Corchorus</taxon>
    </lineage>
</organism>
<dbReference type="AlphaFoldDB" id="A0A1R3L4U8"/>
<dbReference type="Proteomes" id="UP000187203">
    <property type="component" value="Unassembled WGS sequence"/>
</dbReference>
<reference evidence="2" key="1">
    <citation type="submission" date="2013-09" db="EMBL/GenBank/DDBJ databases">
        <title>Corchorus olitorius genome sequencing.</title>
        <authorList>
            <person name="Alam M."/>
            <person name="Haque M.S."/>
            <person name="Islam M.S."/>
            <person name="Emdad E.M."/>
            <person name="Islam M.M."/>
            <person name="Ahmed B."/>
            <person name="Halim A."/>
            <person name="Hossen Q.M.M."/>
            <person name="Hossain M.Z."/>
            <person name="Ahmed R."/>
            <person name="Khan M.M."/>
            <person name="Islam R."/>
            <person name="Rashid M.M."/>
            <person name="Khan S.A."/>
            <person name="Rahman M.S."/>
            <person name="Alam M."/>
            <person name="Yahiya A.S."/>
            <person name="Khan M.S."/>
            <person name="Azam M.S."/>
            <person name="Haque T."/>
            <person name="Lashkar M.Z.H."/>
            <person name="Akhand A.I."/>
            <person name="Morshed G."/>
            <person name="Roy S."/>
            <person name="Uddin K.S."/>
            <person name="Rabeya T."/>
            <person name="Hossain A.S."/>
            <person name="Chowdhury A."/>
            <person name="Snigdha A.R."/>
            <person name="Mortoza M.S."/>
            <person name="Matin S.A."/>
            <person name="Hoque S.M.E."/>
            <person name="Islam M.K."/>
            <person name="Roy D.K."/>
            <person name="Haider R."/>
            <person name="Moosa M.M."/>
            <person name="Elias S.M."/>
            <person name="Hasan A.M."/>
            <person name="Jahan S."/>
            <person name="Shafiuddin M."/>
            <person name="Mahmood N."/>
            <person name="Shommy N.S."/>
        </authorList>
    </citation>
    <scope>NUCLEOTIDE SEQUENCE [LARGE SCALE GENOMIC DNA]</scope>
    <source>
        <strain evidence="2">cv. O-4</strain>
    </source>
</reference>
<comment type="caution">
    <text evidence="1">The sequence shown here is derived from an EMBL/GenBank/DDBJ whole genome shotgun (WGS) entry which is preliminary data.</text>
</comment>
<gene>
    <name evidence="1" type="ORF">COLO4_00021</name>
</gene>
<proteinExistence type="predicted"/>
<accession>A0A1R3L4U8</accession>
<evidence type="ECO:0000313" key="1">
    <source>
        <dbReference type="EMBL" id="OMP14354.1"/>
    </source>
</evidence>
<keyword evidence="2" id="KW-1185">Reference proteome</keyword>